<proteinExistence type="predicted"/>
<accession>A0A6S6RXK5</accession>
<gene>
    <name evidence="1" type="ORF">HELGO_WM28907</name>
</gene>
<protein>
    <recommendedName>
        <fullName evidence="2">CopG family transcriptional regulator</fullName>
    </recommendedName>
</protein>
<dbReference type="Pfam" id="PF19891">
    <property type="entry name" value="DUF6364"/>
    <property type="match status" value="1"/>
</dbReference>
<organism evidence="1">
    <name type="scientific">uncultured Thiotrichaceae bacterium</name>
    <dbReference type="NCBI Taxonomy" id="298394"/>
    <lineage>
        <taxon>Bacteria</taxon>
        <taxon>Pseudomonadati</taxon>
        <taxon>Pseudomonadota</taxon>
        <taxon>Gammaproteobacteria</taxon>
        <taxon>Thiotrichales</taxon>
        <taxon>Thiotrichaceae</taxon>
        <taxon>environmental samples</taxon>
    </lineage>
</organism>
<reference evidence="1" key="1">
    <citation type="submission" date="2020-01" db="EMBL/GenBank/DDBJ databases">
        <authorList>
            <person name="Meier V. D."/>
            <person name="Meier V D."/>
        </authorList>
    </citation>
    <scope>NUCLEOTIDE SEQUENCE</scope>
    <source>
        <strain evidence="1">HLG_WM_MAG_09</strain>
    </source>
</reference>
<name>A0A6S6RXK5_9GAMM</name>
<sequence length="76" mass="8958">MTNLTLSIEEEDLRQARITALQQGTSLNAVIRDFIKEYIDRKQHYQQLTDKILQSMDTSSYVGEDNKCSRDELYER</sequence>
<dbReference type="AlphaFoldDB" id="A0A6S6RXK5"/>
<dbReference type="EMBL" id="CACVAT010000037">
    <property type="protein sequence ID" value="CAA6801800.1"/>
    <property type="molecule type" value="Genomic_DNA"/>
</dbReference>
<evidence type="ECO:0008006" key="2">
    <source>
        <dbReference type="Google" id="ProtNLM"/>
    </source>
</evidence>
<evidence type="ECO:0000313" key="1">
    <source>
        <dbReference type="EMBL" id="CAA6801800.1"/>
    </source>
</evidence>
<dbReference type="InterPro" id="IPR045944">
    <property type="entry name" value="DUF6364"/>
</dbReference>